<name>A0A4Z1K3M1_9HELO</name>
<dbReference type="AlphaFoldDB" id="A0A4Z1K3M1"/>
<gene>
    <name evidence="2" type="ORF">BELL_0006g00180</name>
</gene>
<evidence type="ECO:0000313" key="3">
    <source>
        <dbReference type="Proteomes" id="UP000297229"/>
    </source>
</evidence>
<reference evidence="2 3" key="1">
    <citation type="submission" date="2017-12" db="EMBL/GenBank/DDBJ databases">
        <title>Comparative genomics of Botrytis spp.</title>
        <authorList>
            <person name="Valero-Jimenez C.A."/>
            <person name="Tapia P."/>
            <person name="Veloso J."/>
            <person name="Silva-Moreno E."/>
            <person name="Staats M."/>
            <person name="Valdes J.H."/>
            <person name="Van Kan J.A.L."/>
        </authorList>
    </citation>
    <scope>NUCLEOTIDE SEQUENCE [LARGE SCALE GENOMIC DNA]</scope>
    <source>
        <strain evidence="2 3">Be9601</strain>
    </source>
</reference>
<keyword evidence="1" id="KW-0812">Transmembrane</keyword>
<keyword evidence="3" id="KW-1185">Reference proteome</keyword>
<protein>
    <submittedName>
        <fullName evidence="2">Uncharacterized protein</fullName>
    </submittedName>
</protein>
<organism evidence="2 3">
    <name type="scientific">Botrytis elliptica</name>
    <dbReference type="NCBI Taxonomy" id="278938"/>
    <lineage>
        <taxon>Eukaryota</taxon>
        <taxon>Fungi</taxon>
        <taxon>Dikarya</taxon>
        <taxon>Ascomycota</taxon>
        <taxon>Pezizomycotina</taxon>
        <taxon>Leotiomycetes</taxon>
        <taxon>Helotiales</taxon>
        <taxon>Sclerotiniaceae</taxon>
        <taxon>Botrytis</taxon>
    </lineage>
</organism>
<comment type="caution">
    <text evidence="2">The sequence shown here is derived from an EMBL/GenBank/DDBJ whole genome shotgun (WGS) entry which is preliminary data.</text>
</comment>
<evidence type="ECO:0000313" key="2">
    <source>
        <dbReference type="EMBL" id="TGO80485.1"/>
    </source>
</evidence>
<accession>A0A4Z1K3M1</accession>
<evidence type="ECO:0000256" key="1">
    <source>
        <dbReference type="SAM" id="Phobius"/>
    </source>
</evidence>
<keyword evidence="1" id="KW-1133">Transmembrane helix</keyword>
<sequence length="60" mass="6775">MKVVQRLSGGRGLSYRWMSGESDRKQETGNIGREARKLLAYLMFWLSTLVVVLAIIGFQG</sequence>
<proteinExistence type="predicted"/>
<dbReference type="Proteomes" id="UP000297229">
    <property type="component" value="Unassembled WGS sequence"/>
</dbReference>
<feature type="transmembrane region" description="Helical" evidence="1">
    <location>
        <begin position="38"/>
        <end position="58"/>
    </location>
</feature>
<keyword evidence="1" id="KW-0472">Membrane</keyword>
<dbReference type="EMBL" id="PQXM01000006">
    <property type="protein sequence ID" value="TGO80485.1"/>
    <property type="molecule type" value="Genomic_DNA"/>
</dbReference>